<feature type="transmembrane region" description="Helical" evidence="6">
    <location>
        <begin position="61"/>
        <end position="83"/>
    </location>
</feature>
<dbReference type="RefSeq" id="WP_145189246.1">
    <property type="nucleotide sequence ID" value="NZ_CP036290.1"/>
</dbReference>
<dbReference type="PANTHER" id="PTHR30250">
    <property type="entry name" value="PST FAMILY PREDICTED COLANIC ACID TRANSPORTER"/>
    <property type="match status" value="1"/>
</dbReference>
<reference evidence="7 8" key="1">
    <citation type="submission" date="2019-02" db="EMBL/GenBank/DDBJ databases">
        <title>Deep-cultivation of Planctomycetes and their phenomic and genomic characterization uncovers novel biology.</title>
        <authorList>
            <person name="Wiegand S."/>
            <person name="Jogler M."/>
            <person name="Boedeker C."/>
            <person name="Pinto D."/>
            <person name="Vollmers J."/>
            <person name="Rivas-Marin E."/>
            <person name="Kohn T."/>
            <person name="Peeters S.H."/>
            <person name="Heuer A."/>
            <person name="Rast P."/>
            <person name="Oberbeckmann S."/>
            <person name="Bunk B."/>
            <person name="Jeske O."/>
            <person name="Meyerdierks A."/>
            <person name="Storesund J.E."/>
            <person name="Kallscheuer N."/>
            <person name="Luecker S."/>
            <person name="Lage O.M."/>
            <person name="Pohl T."/>
            <person name="Merkel B.J."/>
            <person name="Hornburger P."/>
            <person name="Mueller R.-W."/>
            <person name="Bruemmer F."/>
            <person name="Labrenz M."/>
            <person name="Spormann A.M."/>
            <person name="Op den Camp H."/>
            <person name="Overmann J."/>
            <person name="Amann R."/>
            <person name="Jetten M.S.M."/>
            <person name="Mascher T."/>
            <person name="Medema M.H."/>
            <person name="Devos D.P."/>
            <person name="Kaster A.-K."/>
            <person name="Ovreas L."/>
            <person name="Rohde M."/>
            <person name="Galperin M.Y."/>
            <person name="Jogler C."/>
        </authorList>
    </citation>
    <scope>NUCLEOTIDE SEQUENCE [LARGE SCALE GENOMIC DNA]</scope>
    <source>
        <strain evidence="7 8">Pla163</strain>
    </source>
</reference>
<evidence type="ECO:0000256" key="5">
    <source>
        <dbReference type="ARBA" id="ARBA00023136"/>
    </source>
</evidence>
<proteinExistence type="predicted"/>
<feature type="transmembrane region" description="Helical" evidence="6">
    <location>
        <begin position="128"/>
        <end position="149"/>
    </location>
</feature>
<dbReference type="AlphaFoldDB" id="A0A518D2B0"/>
<gene>
    <name evidence="7" type="ORF">Pla163_27290</name>
</gene>
<keyword evidence="3 6" id="KW-0812">Transmembrane</keyword>
<organism evidence="7 8">
    <name type="scientific">Rohdeia mirabilis</name>
    <dbReference type="NCBI Taxonomy" id="2528008"/>
    <lineage>
        <taxon>Bacteria</taxon>
        <taxon>Pseudomonadati</taxon>
        <taxon>Planctomycetota</taxon>
        <taxon>Planctomycetia</taxon>
        <taxon>Planctomycetia incertae sedis</taxon>
        <taxon>Rohdeia</taxon>
    </lineage>
</organism>
<evidence type="ECO:0000313" key="7">
    <source>
        <dbReference type="EMBL" id="QDU85597.1"/>
    </source>
</evidence>
<comment type="subcellular location">
    <subcellularLocation>
        <location evidence="1">Cell membrane</location>
        <topology evidence="1">Multi-pass membrane protein</topology>
    </subcellularLocation>
</comment>
<evidence type="ECO:0000256" key="4">
    <source>
        <dbReference type="ARBA" id="ARBA00022989"/>
    </source>
</evidence>
<dbReference type="Pfam" id="PF13440">
    <property type="entry name" value="Polysacc_synt_3"/>
    <property type="match status" value="1"/>
</dbReference>
<dbReference type="Proteomes" id="UP000319342">
    <property type="component" value="Chromosome"/>
</dbReference>
<evidence type="ECO:0000313" key="8">
    <source>
        <dbReference type="Proteomes" id="UP000319342"/>
    </source>
</evidence>
<dbReference type="GO" id="GO:0005886">
    <property type="term" value="C:plasma membrane"/>
    <property type="evidence" value="ECO:0007669"/>
    <property type="project" value="UniProtKB-SubCell"/>
</dbReference>
<accession>A0A518D2B0</accession>
<feature type="transmembrane region" description="Helical" evidence="6">
    <location>
        <begin position="298"/>
        <end position="319"/>
    </location>
</feature>
<evidence type="ECO:0000256" key="3">
    <source>
        <dbReference type="ARBA" id="ARBA00022692"/>
    </source>
</evidence>
<feature type="transmembrane region" description="Helical" evidence="6">
    <location>
        <begin position="339"/>
        <end position="361"/>
    </location>
</feature>
<dbReference type="EMBL" id="CP036290">
    <property type="protein sequence ID" value="QDU85597.1"/>
    <property type="molecule type" value="Genomic_DNA"/>
</dbReference>
<keyword evidence="8" id="KW-1185">Reference proteome</keyword>
<evidence type="ECO:0000256" key="2">
    <source>
        <dbReference type="ARBA" id="ARBA00022475"/>
    </source>
</evidence>
<evidence type="ECO:0000256" key="6">
    <source>
        <dbReference type="SAM" id="Phobius"/>
    </source>
</evidence>
<dbReference type="OrthoDB" id="282070at2"/>
<dbReference type="InterPro" id="IPR050833">
    <property type="entry name" value="Poly_Biosynth_Transport"/>
</dbReference>
<protein>
    <submittedName>
        <fullName evidence="7">Polysaccharide biosynthesis protein</fullName>
    </submittedName>
</protein>
<sequence>MPSPPTPRPADESDEGNAPPRRLWVATGWQLAARLWSAGCTLALLGSLARALDPATFGRVVFWLALYLAVESAVDMGTGAVALRRAAQDRWALPGLLAVGRRLRLRNASLAVAGFASVPWMLGEPDAGWIALAALYYLTWPLELSPTVLKRSLSYGTVSAARVLAATLRLGGVLVLLHGFHVATAGPYLVALTFSAAAANVWVHRRSLPHLPRPTIAVRAPSGMFAEAWPLGLAALCQQSYFHVDNLFVRAFGGDVEVGRYGACVRLMGFSILGAQYVAGSALPWLARRRMHGELGRAATRLVIPLTLLFAPVLGAVAAHGEEVLALVYGSDFRSSAPILLWLLAASAAVYAGAVLHTALVAGGSTRAALFVAASALVLNVGLNAWAVPRHGAVGAAATTCATELWVALASLAILARTDPSARDRRGWMLLLAPVLFWLGTRL</sequence>
<evidence type="ECO:0000256" key="1">
    <source>
        <dbReference type="ARBA" id="ARBA00004651"/>
    </source>
</evidence>
<name>A0A518D2B0_9BACT</name>
<keyword evidence="4 6" id="KW-1133">Transmembrane helix</keyword>
<keyword evidence="2" id="KW-1003">Cell membrane</keyword>
<keyword evidence="5 6" id="KW-0472">Membrane</keyword>
<dbReference type="PANTHER" id="PTHR30250:SF11">
    <property type="entry name" value="O-ANTIGEN TRANSPORTER-RELATED"/>
    <property type="match status" value="1"/>
</dbReference>
<feature type="transmembrane region" description="Helical" evidence="6">
    <location>
        <begin position="368"/>
        <end position="387"/>
    </location>
</feature>
<feature type="transmembrane region" description="Helical" evidence="6">
    <location>
        <begin position="103"/>
        <end position="122"/>
    </location>
</feature>
<feature type="transmembrane region" description="Helical" evidence="6">
    <location>
        <begin position="393"/>
        <end position="416"/>
    </location>
</feature>